<gene>
    <name evidence="10" type="ORF">BR63_13285</name>
</gene>
<dbReference type="Pfam" id="PF12800">
    <property type="entry name" value="Fer4_4"/>
    <property type="match status" value="1"/>
</dbReference>
<dbReference type="OrthoDB" id="9810688at2"/>
<keyword evidence="3 8" id="KW-0004">4Fe-4S</keyword>
<evidence type="ECO:0000256" key="7">
    <source>
        <dbReference type="ARBA" id="ARBA00023014"/>
    </source>
</evidence>
<evidence type="ECO:0000256" key="6">
    <source>
        <dbReference type="ARBA" id="ARBA00023004"/>
    </source>
</evidence>
<reference evidence="10 11" key="1">
    <citation type="journal article" date="2019" name="Front. Microbiol.">
        <title>Thermoanaerosceptrum fracticalcis gen. nov. sp. nov., a Novel Fumarate-Fermenting Microorganism From a Deep Fractured Carbonate Aquifer of the US Great Basin.</title>
        <authorList>
            <person name="Hamilton-Brehm S.D."/>
            <person name="Stewart L.E."/>
            <person name="Zavarin M."/>
            <person name="Caldwell M."/>
            <person name="Lawson P.A."/>
            <person name="Onstott T.C."/>
            <person name="Grzymski J."/>
            <person name="Neveux I."/>
            <person name="Lollar B.S."/>
            <person name="Russell C.E."/>
            <person name="Moser D.P."/>
        </authorList>
    </citation>
    <scope>NUCLEOTIDE SEQUENCE [LARGE SCALE GENOMIC DNA]</scope>
    <source>
        <strain evidence="10 11">DRI-13</strain>
    </source>
</reference>
<comment type="function">
    <text evidence="8">Ferredoxins are iron-sulfur proteins that transfer electrons in a wide variety of metabolic reactions.</text>
</comment>
<dbReference type="KEGG" id="tfr:BR63_13285"/>
<keyword evidence="5 8" id="KW-0249">Electron transport</keyword>
<dbReference type="GO" id="GO:0051539">
    <property type="term" value="F:4 iron, 4 sulfur cluster binding"/>
    <property type="evidence" value="ECO:0007669"/>
    <property type="project" value="UniProtKB-UniRule"/>
</dbReference>
<dbReference type="GO" id="GO:0009055">
    <property type="term" value="F:electron transfer activity"/>
    <property type="evidence" value="ECO:0007669"/>
    <property type="project" value="UniProtKB-UniRule"/>
</dbReference>
<dbReference type="AlphaFoldDB" id="A0A7G6E535"/>
<dbReference type="InterPro" id="IPR050294">
    <property type="entry name" value="RnfB_subfamily"/>
</dbReference>
<feature type="domain" description="4Fe-4S ferredoxin-type" evidence="9">
    <location>
        <begin position="78"/>
        <end position="107"/>
    </location>
</feature>
<dbReference type="SUPFAM" id="SSF54862">
    <property type="entry name" value="4Fe-4S ferredoxins"/>
    <property type="match status" value="1"/>
</dbReference>
<evidence type="ECO:0000256" key="4">
    <source>
        <dbReference type="ARBA" id="ARBA00022723"/>
    </source>
</evidence>
<evidence type="ECO:0000313" key="11">
    <source>
        <dbReference type="Proteomes" id="UP000515847"/>
    </source>
</evidence>
<dbReference type="InterPro" id="IPR000813">
    <property type="entry name" value="7Fe_ferredoxin"/>
</dbReference>
<dbReference type="PROSITE" id="PS51379">
    <property type="entry name" value="4FE4S_FER_2"/>
    <property type="match status" value="3"/>
</dbReference>
<dbReference type="PROSITE" id="PS00198">
    <property type="entry name" value="4FE4S_FER_1"/>
    <property type="match status" value="1"/>
</dbReference>
<evidence type="ECO:0000256" key="2">
    <source>
        <dbReference type="ARBA" id="ARBA00022448"/>
    </source>
</evidence>
<feature type="domain" description="4Fe-4S ferredoxin-type" evidence="9">
    <location>
        <begin position="2"/>
        <end position="32"/>
    </location>
</feature>
<dbReference type="PANTHER" id="PTHR42859:SF10">
    <property type="entry name" value="DIMETHYLSULFOXIDE REDUCTASE CHAIN B"/>
    <property type="match status" value="1"/>
</dbReference>
<dbReference type="Gene3D" id="3.30.70.20">
    <property type="match status" value="2"/>
</dbReference>
<evidence type="ECO:0000256" key="8">
    <source>
        <dbReference type="RuleBase" id="RU365098"/>
    </source>
</evidence>
<feature type="domain" description="4Fe-4S ferredoxin-type" evidence="9">
    <location>
        <begin position="45"/>
        <end position="76"/>
    </location>
</feature>
<evidence type="ECO:0000256" key="3">
    <source>
        <dbReference type="ARBA" id="ARBA00022485"/>
    </source>
</evidence>
<organism evidence="10 11">
    <name type="scientific">Thermanaerosceptrum fracticalcis</name>
    <dbReference type="NCBI Taxonomy" id="1712410"/>
    <lineage>
        <taxon>Bacteria</taxon>
        <taxon>Bacillati</taxon>
        <taxon>Bacillota</taxon>
        <taxon>Clostridia</taxon>
        <taxon>Eubacteriales</taxon>
        <taxon>Peptococcaceae</taxon>
        <taxon>Thermanaerosceptrum</taxon>
    </lineage>
</organism>
<dbReference type="RefSeq" id="WP_034425446.1">
    <property type="nucleotide sequence ID" value="NZ_CP045798.1"/>
</dbReference>
<dbReference type="PANTHER" id="PTHR42859">
    <property type="entry name" value="OXIDOREDUCTASE"/>
    <property type="match status" value="1"/>
</dbReference>
<sequence length="155" mass="17319">MKRILVDKEKCSGCKICESVCSYNKLGDRFNRRKAAIRIVIEGELGEKIKPVVCRQCKKPKCSEVCPENAFFIDSNSGGLKINENKCIGCGLCAEVCPFGAIYIHSDYNIPLKCDLCGGDPQCVKYCVPQAIVYNEENRIGSVNRERGVYNVQRI</sequence>
<evidence type="ECO:0000313" key="10">
    <source>
        <dbReference type="EMBL" id="QNB47189.1"/>
    </source>
</evidence>
<dbReference type="Proteomes" id="UP000515847">
    <property type="component" value="Chromosome"/>
</dbReference>
<evidence type="ECO:0000259" key="9">
    <source>
        <dbReference type="PROSITE" id="PS51379"/>
    </source>
</evidence>
<dbReference type="GO" id="GO:0046872">
    <property type="term" value="F:metal ion binding"/>
    <property type="evidence" value="ECO:0007669"/>
    <property type="project" value="UniProtKB-UniRule"/>
</dbReference>
<dbReference type="PRINTS" id="PR00354">
    <property type="entry name" value="7FE8SFRDOXIN"/>
</dbReference>
<proteinExistence type="predicted"/>
<dbReference type="Pfam" id="PF00037">
    <property type="entry name" value="Fer4"/>
    <property type="match status" value="1"/>
</dbReference>
<comment type="cofactor">
    <cofactor evidence="1 8">
        <name>[4Fe-4S] cluster</name>
        <dbReference type="ChEBI" id="CHEBI:49883"/>
    </cofactor>
</comment>
<dbReference type="InterPro" id="IPR017896">
    <property type="entry name" value="4Fe4S_Fe-S-bd"/>
</dbReference>
<keyword evidence="2 8" id="KW-0813">Transport</keyword>
<keyword evidence="11" id="KW-1185">Reference proteome</keyword>
<keyword evidence="6 8" id="KW-0408">Iron</keyword>
<dbReference type="CDD" id="cd10550">
    <property type="entry name" value="DMSOR_beta_like"/>
    <property type="match status" value="1"/>
</dbReference>
<keyword evidence="4 8" id="KW-0479">Metal-binding</keyword>
<dbReference type="EMBL" id="CP045798">
    <property type="protein sequence ID" value="QNB47189.1"/>
    <property type="molecule type" value="Genomic_DNA"/>
</dbReference>
<evidence type="ECO:0000256" key="1">
    <source>
        <dbReference type="ARBA" id="ARBA00001966"/>
    </source>
</evidence>
<dbReference type="InterPro" id="IPR017900">
    <property type="entry name" value="4Fe4S_Fe_S_CS"/>
</dbReference>
<accession>A0A7G6E535</accession>
<name>A0A7G6E535_THEFR</name>
<protein>
    <recommendedName>
        <fullName evidence="8">Ferredoxin</fullName>
    </recommendedName>
</protein>
<keyword evidence="7 8" id="KW-0411">Iron-sulfur</keyword>
<evidence type="ECO:0000256" key="5">
    <source>
        <dbReference type="ARBA" id="ARBA00022982"/>
    </source>
</evidence>